<evidence type="ECO:0000313" key="5">
    <source>
        <dbReference type="EMBL" id="MEU9581648.1"/>
    </source>
</evidence>
<feature type="transmembrane region" description="Helical" evidence="3">
    <location>
        <begin position="6"/>
        <end position="29"/>
    </location>
</feature>
<organism evidence="5 6">
    <name type="scientific">Streptomyces chilikensis</name>
    <dbReference type="NCBI Taxonomy" id="1194079"/>
    <lineage>
        <taxon>Bacteria</taxon>
        <taxon>Bacillati</taxon>
        <taxon>Actinomycetota</taxon>
        <taxon>Actinomycetes</taxon>
        <taxon>Kitasatosporales</taxon>
        <taxon>Streptomycetaceae</taxon>
        <taxon>Streptomyces</taxon>
    </lineage>
</organism>
<keyword evidence="3" id="KW-1133">Transmembrane helix</keyword>
<dbReference type="PANTHER" id="PTHR30570">
    <property type="entry name" value="PERIPLASMIC PHOSPHATE BINDING COMPONENT OF PHOSPHATE ABC TRANSPORTER"/>
    <property type="match status" value="1"/>
</dbReference>
<feature type="region of interest" description="Disordered" evidence="2">
    <location>
        <begin position="97"/>
        <end position="121"/>
    </location>
</feature>
<keyword evidence="3" id="KW-0472">Membrane</keyword>
<evidence type="ECO:0000256" key="3">
    <source>
        <dbReference type="SAM" id="Phobius"/>
    </source>
</evidence>
<dbReference type="PANTHER" id="PTHR30570:SF1">
    <property type="entry name" value="PHOSPHATE-BINDING PROTEIN PSTS"/>
    <property type="match status" value="1"/>
</dbReference>
<feature type="transmembrane region" description="Helical" evidence="3">
    <location>
        <begin position="182"/>
        <end position="203"/>
    </location>
</feature>
<evidence type="ECO:0000313" key="6">
    <source>
        <dbReference type="Proteomes" id="UP001551584"/>
    </source>
</evidence>
<gene>
    <name evidence="5" type="ORF">AB0D95_31030</name>
</gene>
<dbReference type="RefSeq" id="WP_166023400.1">
    <property type="nucleotide sequence ID" value="NZ_JBEZNA010000138.1"/>
</dbReference>
<dbReference type="EMBL" id="JBEZNA010000138">
    <property type="protein sequence ID" value="MEU9581648.1"/>
    <property type="molecule type" value="Genomic_DNA"/>
</dbReference>
<feature type="region of interest" description="Disordered" evidence="2">
    <location>
        <begin position="267"/>
        <end position="294"/>
    </location>
</feature>
<dbReference type="InterPro" id="IPR024370">
    <property type="entry name" value="PBP_domain"/>
</dbReference>
<keyword evidence="6" id="KW-1185">Reference proteome</keyword>
<evidence type="ECO:0000256" key="2">
    <source>
        <dbReference type="SAM" id="MobiDB-lite"/>
    </source>
</evidence>
<keyword evidence="3" id="KW-0812">Transmembrane</keyword>
<keyword evidence="1" id="KW-0732">Signal</keyword>
<feature type="domain" description="PBP" evidence="4">
    <location>
        <begin position="209"/>
        <end position="472"/>
    </location>
</feature>
<reference evidence="5 6" key="1">
    <citation type="submission" date="2024-06" db="EMBL/GenBank/DDBJ databases">
        <title>The Natural Products Discovery Center: Release of the First 8490 Sequenced Strains for Exploring Actinobacteria Biosynthetic Diversity.</title>
        <authorList>
            <person name="Kalkreuter E."/>
            <person name="Kautsar S.A."/>
            <person name="Yang D."/>
            <person name="Bader C.D."/>
            <person name="Teijaro C.N."/>
            <person name="Fluegel L."/>
            <person name="Davis C.M."/>
            <person name="Simpson J.R."/>
            <person name="Lauterbach L."/>
            <person name="Steele A.D."/>
            <person name="Gui C."/>
            <person name="Meng S."/>
            <person name="Li G."/>
            <person name="Viehrig K."/>
            <person name="Ye F."/>
            <person name="Su P."/>
            <person name="Kiefer A.F."/>
            <person name="Nichols A."/>
            <person name="Cepeda A.J."/>
            <person name="Yan W."/>
            <person name="Fan B."/>
            <person name="Jiang Y."/>
            <person name="Adhikari A."/>
            <person name="Zheng C.-J."/>
            <person name="Schuster L."/>
            <person name="Cowan T.M."/>
            <person name="Smanski M.J."/>
            <person name="Chevrette M.G."/>
            <person name="De Carvalho L.P.S."/>
            <person name="Shen B."/>
        </authorList>
    </citation>
    <scope>NUCLEOTIDE SEQUENCE [LARGE SCALE GENOMIC DNA]</scope>
    <source>
        <strain evidence="5 6">NPDC048117</strain>
    </source>
</reference>
<dbReference type="Proteomes" id="UP001551584">
    <property type="component" value="Unassembled WGS sequence"/>
</dbReference>
<sequence>MDTFPWEITLTVLGVVIPAVAGVYEYFFIGRKRLGYRIQMDTRAFGGEFAGARHPSLVLVRIENNGSVPVDVDDYMETDPVGLSVRFPRRRVVRAFDPTRRGPSSPTNAVPELNQDPERADPDVLRLPRVPLNRNEHYKVLVLLDELDGDAAPDRDGDESDAVMESRIKGGRITRTRYRAGVSRGVVALITVMASLIVALYYVSGEDSTAAVDCASGELTVVGSTAFRPVVEKAAESYREACRDAPGDVEIRIRAAGSQEGVRALDEAGRGAGEDGPAMLAFSDGHKGDGHPQLLPRPVSFSLFTLVVNKEAGVQDLTPEQIRRIYSGRHLNWKEVGGDDLPIALVGRYSSSGSRRALEERMLGGATEPNVTSHDCRGRVPRPDNPALRCERGSTAEVLDTVAEVPGALGYAEAHAAAGEADRLHLVRVDGHPAELDAADRGVYPYWATEYAYTYGQPPADSLVAGFLRYITLEVGQDVIREHGQRPCADLANPRLCRPS</sequence>
<comment type="caution">
    <text evidence="5">The sequence shown here is derived from an EMBL/GenBank/DDBJ whole genome shotgun (WGS) entry which is preliminary data.</text>
</comment>
<dbReference type="SUPFAM" id="SSF53850">
    <property type="entry name" value="Periplasmic binding protein-like II"/>
    <property type="match status" value="1"/>
</dbReference>
<proteinExistence type="predicted"/>
<dbReference type="Gene3D" id="3.40.190.10">
    <property type="entry name" value="Periplasmic binding protein-like II"/>
    <property type="match status" value="2"/>
</dbReference>
<protein>
    <submittedName>
        <fullName evidence="5">Substrate-binding domain-containing protein</fullName>
    </submittedName>
</protein>
<dbReference type="Pfam" id="PF12849">
    <property type="entry name" value="PBP_like_2"/>
    <property type="match status" value="1"/>
</dbReference>
<dbReference type="InterPro" id="IPR050811">
    <property type="entry name" value="Phosphate_ABC_transporter"/>
</dbReference>
<evidence type="ECO:0000256" key="1">
    <source>
        <dbReference type="ARBA" id="ARBA00022729"/>
    </source>
</evidence>
<accession>A0ABV3EZK5</accession>
<name>A0ABV3EZK5_9ACTN</name>
<evidence type="ECO:0000259" key="4">
    <source>
        <dbReference type="Pfam" id="PF12849"/>
    </source>
</evidence>